<evidence type="ECO:0000313" key="3">
    <source>
        <dbReference type="Proteomes" id="UP000078428"/>
    </source>
</evidence>
<feature type="signal peptide" evidence="1">
    <location>
        <begin position="1"/>
        <end position="24"/>
    </location>
</feature>
<evidence type="ECO:0000256" key="1">
    <source>
        <dbReference type="SAM" id="SignalP"/>
    </source>
</evidence>
<proteinExistence type="predicted"/>
<evidence type="ECO:0000313" key="2">
    <source>
        <dbReference type="EMBL" id="OAN50123.1"/>
    </source>
</evidence>
<dbReference type="RefSeq" id="WP_068492379.1">
    <property type="nucleotide sequence ID" value="NZ_LWQT01000055.1"/>
</dbReference>
<dbReference type="Proteomes" id="UP000078428">
    <property type="component" value="Unassembled WGS sequence"/>
</dbReference>
<sequence length="216" mass="21159">MACRRLLLALTLALPLMAAGQALAAEAGNRLVAGGASGLSGGSALRAQSIGETRLPLLTSGAFSVGGIAEPSRSASALSLPWSGQGNLAVGGYIAYGMGDGRLTSSLTSDGGAMRANISAAYAGGLLGNASTAALSLGSVWAKPQGFSPNPLQAGPGLTDPAASQSGTDLNLSLSLTHQMTPSFSFGGIAQANKLGGEDKTTGSGFMLGAGMGLKF</sequence>
<feature type="chain" id="PRO_5008092077" description="Porin domain-containing protein" evidence="1">
    <location>
        <begin position="25"/>
        <end position="216"/>
    </location>
</feature>
<dbReference type="AlphaFoldDB" id="A0A178MNJ4"/>
<evidence type="ECO:0008006" key="4">
    <source>
        <dbReference type="Google" id="ProtNLM"/>
    </source>
</evidence>
<reference evidence="2 3" key="1">
    <citation type="submission" date="2016-04" db="EMBL/GenBank/DDBJ databases">
        <title>Draft genome sequence of freshwater magnetotactic bacteria Magnetospirillum marisnigri SP-1 and Magnetospirillum moscoviense BB-1.</title>
        <authorList>
            <person name="Koziaeva V."/>
            <person name="Dziuba M.V."/>
            <person name="Ivanov T.M."/>
            <person name="Kuznetsov B."/>
            <person name="Grouzdev D.S."/>
        </authorList>
    </citation>
    <scope>NUCLEOTIDE SEQUENCE [LARGE SCALE GENOMIC DNA]</scope>
    <source>
        <strain evidence="2 3">SP-1</strain>
    </source>
</reference>
<keyword evidence="1" id="KW-0732">Signal</keyword>
<keyword evidence="3" id="KW-1185">Reference proteome</keyword>
<protein>
    <recommendedName>
        <fullName evidence="4">Porin domain-containing protein</fullName>
    </recommendedName>
</protein>
<dbReference type="OrthoDB" id="7351873at2"/>
<comment type="caution">
    <text evidence="2">The sequence shown here is derived from an EMBL/GenBank/DDBJ whole genome shotgun (WGS) entry which is preliminary data.</text>
</comment>
<accession>A0A178MNJ4</accession>
<gene>
    <name evidence="2" type="ORF">A6A04_01565</name>
</gene>
<dbReference type="EMBL" id="LWQT01000055">
    <property type="protein sequence ID" value="OAN50123.1"/>
    <property type="molecule type" value="Genomic_DNA"/>
</dbReference>
<name>A0A178MNJ4_9PROT</name>
<organism evidence="2 3">
    <name type="scientific">Paramagnetospirillum marisnigri</name>
    <dbReference type="NCBI Taxonomy" id="1285242"/>
    <lineage>
        <taxon>Bacteria</taxon>
        <taxon>Pseudomonadati</taxon>
        <taxon>Pseudomonadota</taxon>
        <taxon>Alphaproteobacteria</taxon>
        <taxon>Rhodospirillales</taxon>
        <taxon>Magnetospirillaceae</taxon>
        <taxon>Paramagnetospirillum</taxon>
    </lineage>
</organism>